<reference evidence="2" key="1">
    <citation type="journal article" date="2015" name="Nature">
        <title>Complex archaea that bridge the gap between prokaryotes and eukaryotes.</title>
        <authorList>
            <person name="Spang A."/>
            <person name="Saw J.H."/>
            <person name="Jorgensen S.L."/>
            <person name="Zaremba-Niedzwiedzka K."/>
            <person name="Martijn J."/>
            <person name="Lind A.E."/>
            <person name="van Eijk R."/>
            <person name="Schleper C."/>
            <person name="Guy L."/>
            <person name="Ettema T.J."/>
        </authorList>
    </citation>
    <scope>NUCLEOTIDE SEQUENCE</scope>
</reference>
<comment type="caution">
    <text evidence="2">The sequence shown here is derived from an EMBL/GenBank/DDBJ whole genome shotgun (WGS) entry which is preliminary data.</text>
</comment>
<accession>A0A0F9BMS3</accession>
<sequence length="90" mass="10060">MVIDNDEILEKPIRVYKKDAKRIIILTVLLVLAVAVGSFYGGQQYAITSFIEGATSELNDLLESNFSYVCGTGWDQIYMINISIPLLVED</sequence>
<keyword evidence="1" id="KW-1133">Transmembrane helix</keyword>
<name>A0A0F9BMS3_9ZZZZ</name>
<evidence type="ECO:0000256" key="1">
    <source>
        <dbReference type="SAM" id="Phobius"/>
    </source>
</evidence>
<dbReference type="AlphaFoldDB" id="A0A0F9BMS3"/>
<feature type="transmembrane region" description="Helical" evidence="1">
    <location>
        <begin position="23"/>
        <end position="42"/>
    </location>
</feature>
<protein>
    <submittedName>
        <fullName evidence="2">Uncharacterized protein</fullName>
    </submittedName>
</protein>
<proteinExistence type="predicted"/>
<dbReference type="EMBL" id="LAZR01040169">
    <property type="protein sequence ID" value="KKL15162.1"/>
    <property type="molecule type" value="Genomic_DNA"/>
</dbReference>
<keyword evidence="1" id="KW-0472">Membrane</keyword>
<keyword evidence="1" id="KW-0812">Transmembrane</keyword>
<evidence type="ECO:0000313" key="2">
    <source>
        <dbReference type="EMBL" id="KKL15162.1"/>
    </source>
</evidence>
<organism evidence="2">
    <name type="scientific">marine sediment metagenome</name>
    <dbReference type="NCBI Taxonomy" id="412755"/>
    <lineage>
        <taxon>unclassified sequences</taxon>
        <taxon>metagenomes</taxon>
        <taxon>ecological metagenomes</taxon>
    </lineage>
</organism>
<gene>
    <name evidence="2" type="ORF">LCGC14_2508360</name>
</gene>